<evidence type="ECO:0000259" key="2">
    <source>
        <dbReference type="Pfam" id="PF24883"/>
    </source>
</evidence>
<name>A0A5C3KT23_COPMA</name>
<dbReference type="Pfam" id="PF24883">
    <property type="entry name" value="NPHP3_N"/>
    <property type="match status" value="1"/>
</dbReference>
<dbReference type="PANTHER" id="PTHR10039">
    <property type="entry name" value="AMELOGENIN"/>
    <property type="match status" value="1"/>
</dbReference>
<organism evidence="3 4">
    <name type="scientific">Coprinopsis marcescibilis</name>
    <name type="common">Agaric fungus</name>
    <name type="synonym">Psathyrella marcescibilis</name>
    <dbReference type="NCBI Taxonomy" id="230819"/>
    <lineage>
        <taxon>Eukaryota</taxon>
        <taxon>Fungi</taxon>
        <taxon>Dikarya</taxon>
        <taxon>Basidiomycota</taxon>
        <taxon>Agaricomycotina</taxon>
        <taxon>Agaricomycetes</taxon>
        <taxon>Agaricomycetidae</taxon>
        <taxon>Agaricales</taxon>
        <taxon>Agaricineae</taxon>
        <taxon>Psathyrellaceae</taxon>
        <taxon>Coprinopsis</taxon>
    </lineage>
</organism>
<evidence type="ECO:0000256" key="1">
    <source>
        <dbReference type="ARBA" id="ARBA00022737"/>
    </source>
</evidence>
<keyword evidence="1" id="KW-0677">Repeat</keyword>
<evidence type="ECO:0000313" key="3">
    <source>
        <dbReference type="EMBL" id="TFK23407.1"/>
    </source>
</evidence>
<protein>
    <recommendedName>
        <fullName evidence="2">Nephrocystin 3-like N-terminal domain-containing protein</fullName>
    </recommendedName>
</protein>
<dbReference type="InterPro" id="IPR027417">
    <property type="entry name" value="P-loop_NTPase"/>
</dbReference>
<proteinExistence type="predicted"/>
<reference evidence="3 4" key="1">
    <citation type="journal article" date="2019" name="Nat. Ecol. Evol.">
        <title>Megaphylogeny resolves global patterns of mushroom evolution.</title>
        <authorList>
            <person name="Varga T."/>
            <person name="Krizsan K."/>
            <person name="Foldi C."/>
            <person name="Dima B."/>
            <person name="Sanchez-Garcia M."/>
            <person name="Sanchez-Ramirez S."/>
            <person name="Szollosi G.J."/>
            <person name="Szarkandi J.G."/>
            <person name="Papp V."/>
            <person name="Albert L."/>
            <person name="Andreopoulos W."/>
            <person name="Angelini C."/>
            <person name="Antonin V."/>
            <person name="Barry K.W."/>
            <person name="Bougher N.L."/>
            <person name="Buchanan P."/>
            <person name="Buyck B."/>
            <person name="Bense V."/>
            <person name="Catcheside P."/>
            <person name="Chovatia M."/>
            <person name="Cooper J."/>
            <person name="Damon W."/>
            <person name="Desjardin D."/>
            <person name="Finy P."/>
            <person name="Geml J."/>
            <person name="Haridas S."/>
            <person name="Hughes K."/>
            <person name="Justo A."/>
            <person name="Karasinski D."/>
            <person name="Kautmanova I."/>
            <person name="Kiss B."/>
            <person name="Kocsube S."/>
            <person name="Kotiranta H."/>
            <person name="LaButti K.M."/>
            <person name="Lechner B.E."/>
            <person name="Liimatainen K."/>
            <person name="Lipzen A."/>
            <person name="Lukacs Z."/>
            <person name="Mihaltcheva S."/>
            <person name="Morgado L.N."/>
            <person name="Niskanen T."/>
            <person name="Noordeloos M.E."/>
            <person name="Ohm R.A."/>
            <person name="Ortiz-Santana B."/>
            <person name="Ovrebo C."/>
            <person name="Racz N."/>
            <person name="Riley R."/>
            <person name="Savchenko A."/>
            <person name="Shiryaev A."/>
            <person name="Soop K."/>
            <person name="Spirin V."/>
            <person name="Szebenyi C."/>
            <person name="Tomsovsky M."/>
            <person name="Tulloss R.E."/>
            <person name="Uehling J."/>
            <person name="Grigoriev I.V."/>
            <person name="Vagvolgyi C."/>
            <person name="Papp T."/>
            <person name="Martin F.M."/>
            <person name="Miettinen O."/>
            <person name="Hibbett D.S."/>
            <person name="Nagy L.G."/>
        </authorList>
    </citation>
    <scope>NUCLEOTIDE SEQUENCE [LARGE SCALE GENOMIC DNA]</scope>
    <source>
        <strain evidence="3 4">CBS 121175</strain>
    </source>
</reference>
<dbReference type="PANTHER" id="PTHR10039:SF14">
    <property type="entry name" value="NACHT DOMAIN-CONTAINING PROTEIN"/>
    <property type="match status" value="1"/>
</dbReference>
<dbReference type="AlphaFoldDB" id="A0A5C3KT23"/>
<dbReference type="EMBL" id="ML210219">
    <property type="protein sequence ID" value="TFK23407.1"/>
    <property type="molecule type" value="Genomic_DNA"/>
</dbReference>
<accession>A0A5C3KT23</accession>
<evidence type="ECO:0000313" key="4">
    <source>
        <dbReference type="Proteomes" id="UP000307440"/>
    </source>
</evidence>
<dbReference type="STRING" id="230819.A0A5C3KT23"/>
<dbReference type="Gene3D" id="3.40.50.300">
    <property type="entry name" value="P-loop containing nucleotide triphosphate hydrolases"/>
    <property type="match status" value="1"/>
</dbReference>
<feature type="domain" description="Nephrocystin 3-like N-terminal" evidence="2">
    <location>
        <begin position="73"/>
        <end position="230"/>
    </location>
</feature>
<dbReference type="Proteomes" id="UP000307440">
    <property type="component" value="Unassembled WGS sequence"/>
</dbReference>
<dbReference type="SUPFAM" id="SSF52540">
    <property type="entry name" value="P-loop containing nucleoside triphosphate hydrolases"/>
    <property type="match status" value="1"/>
</dbReference>
<keyword evidence="4" id="KW-1185">Reference proteome</keyword>
<sequence length="823" mass="93000">MSYFQGAHHFNVQSSNFNDYSTVNHGLGPIQFLLQYSATGAAHDAEERQPPPRCHPQTRKRILSILRAWIKTLREERDKSVVWLYGPAGMGKSAIAQTIAEEFEALGLLAASFFFNRANPQRNKAARLVASIALQLCESIPEIRPYVEDVVRSTPTILTKSLPLQLRRLVIEPLKKVPPLAEDRTVIIDGLDECLGPDNVDQEQEQALVLGLIDTLQSSNLPLIILLCSRPESWIKEGFLDRGELWQQTNPIDLYEISDKDNDVEVYLRTQFEGIRRISDCGDSWPSNEDITTLVQRASGQFIYPATVVRYVEDRYSRPQDRLMTILSTKTLEDHKPLQVLDDLYLTILRQTPSCNLTVEVLGAMIRCAFVGHRNELETGTSIARFCQTIYNWSPGALRGLHSVINLDGDHRSMFYHATFMEFLEDEARSGVYAIKGTSPHNAGLVRQCLVYLAEASKEESNRKDSAVISIAKITWSRIWTSGMGISTRNGLVISECLDTLLKCNATHEDDVGPLPYIYTDGLEAFMFRPVASSSKQLLHDFTFISKLQRCTSHLRNAYDRKLLTELTTISSDGQDLLRRLVNLVFDPPSSALELIGFTVEESDGAQTMYFEGVDLFLDVLRSPLLFLRSDFHELRPWLSSDAAGVLILCSFNVNMLTFLATADRSTAHGWHIIKQSQLVDMVKLYLGVCQGPAWNYLELIPTLLGLFHLVESPEEIIPSLVQFREDWKPHPETSDVWDTFPSSEWAREIARCIAQCIFSGNVKMAVALFDFAGQLYHEDIADHPTLEEDVLNRRWGVFEGLMPLFEAFRRDPSGTLAKLNCD</sequence>
<gene>
    <name evidence="3" type="ORF">FA15DRAFT_670519</name>
</gene>
<dbReference type="InterPro" id="IPR056884">
    <property type="entry name" value="NPHP3-like_N"/>
</dbReference>
<dbReference type="OrthoDB" id="3014077at2759"/>